<dbReference type="InterPro" id="IPR002495">
    <property type="entry name" value="Glyco_trans_8"/>
</dbReference>
<protein>
    <recommendedName>
        <fullName evidence="5">Glycosyltransferase family 8 protein</fullName>
    </recommendedName>
</protein>
<reference evidence="3 4" key="1">
    <citation type="submission" date="2017-06" db="EMBL/GenBank/DDBJ databases">
        <title>Global population genomics of the pathogenic fungus Cryptococcus neoformans var. grubii.</title>
        <authorList>
            <person name="Cuomo C."/>
            <person name="Litvintseva A."/>
            <person name="Chen Y."/>
            <person name="Young S."/>
            <person name="Zeng Q."/>
            <person name="Chapman S."/>
            <person name="Gujja S."/>
            <person name="Saif S."/>
            <person name="Birren B."/>
        </authorList>
    </citation>
    <scope>NUCLEOTIDE SEQUENCE [LARGE SCALE GENOMIC DNA]</scope>
    <source>
        <strain evidence="3 4">Tu259-1</strain>
    </source>
</reference>
<dbReference type="Gene3D" id="3.90.550.10">
    <property type="entry name" value="Spore Coat Polysaccharide Biosynthesis Protein SpsA, Chain A"/>
    <property type="match status" value="1"/>
</dbReference>
<accession>A0A854Q512</accession>
<feature type="transmembrane region" description="Helical" evidence="2">
    <location>
        <begin position="39"/>
        <end position="61"/>
    </location>
</feature>
<proteinExistence type="predicted"/>
<dbReference type="Pfam" id="PF01501">
    <property type="entry name" value="Glyco_transf_8"/>
    <property type="match status" value="1"/>
</dbReference>
<evidence type="ECO:0000313" key="4">
    <source>
        <dbReference type="Proteomes" id="UP000199727"/>
    </source>
</evidence>
<name>A0A854Q512_CRYNE</name>
<dbReference type="SUPFAM" id="SSF53448">
    <property type="entry name" value="Nucleotide-diphospho-sugar transferases"/>
    <property type="match status" value="1"/>
</dbReference>
<dbReference type="Proteomes" id="UP000199727">
    <property type="component" value="Unassembled WGS sequence"/>
</dbReference>
<evidence type="ECO:0000313" key="3">
    <source>
        <dbReference type="EMBL" id="OXG10312.1"/>
    </source>
</evidence>
<dbReference type="OrthoDB" id="2014201at2759"/>
<dbReference type="InterPro" id="IPR050587">
    <property type="entry name" value="GNT1/Glycosyltrans_8"/>
</dbReference>
<dbReference type="AlphaFoldDB" id="A0A854Q512"/>
<evidence type="ECO:0000256" key="1">
    <source>
        <dbReference type="SAM" id="MobiDB-lite"/>
    </source>
</evidence>
<feature type="region of interest" description="Disordered" evidence="1">
    <location>
        <begin position="1"/>
        <end position="30"/>
    </location>
</feature>
<comment type="caution">
    <text evidence="3">The sequence shown here is derived from an EMBL/GenBank/DDBJ whole genome shotgun (WGS) entry which is preliminary data.</text>
</comment>
<sequence length="366" mass="41692">MSAKPRPQTKPTISSPTPLLPLPLPSSPSKRQRIRVPTAAFKLLVGVGILIYLVWVGGFLWECVTLSPGSAKGFALGSGSFAHTQEKAGVRGEGEGIISDKPEAYVTFLSSITDAWYLLSTRLLLYQLHHHPHTSDPSRPLVVLTTSQIPTAVETQLMHQGAEVKRVELLVDGFPIPEEMGENHHWKDQYTKLHIFNLTAYSRLLYLDNDILLLQSLAPLWETNLPTVKTGGVAGVGERNKLNMVENDKRTRPEEGEVKDYLNAGFMMITPDGKTFDELRKVRGYKPFYMEQALLNHYFDWEGAHPWEELDPLSVSHFPQKEDLTRGYYSLHAKMWKDEIDQEVVDYWEESVKDMEQFWRSRMIDV</sequence>
<evidence type="ECO:0000256" key="2">
    <source>
        <dbReference type="SAM" id="Phobius"/>
    </source>
</evidence>
<keyword evidence="2" id="KW-0812">Transmembrane</keyword>
<keyword evidence="2" id="KW-0472">Membrane</keyword>
<organism evidence="3 4">
    <name type="scientific">Cryptococcus neoformans Tu259-1</name>
    <dbReference type="NCBI Taxonomy" id="1230072"/>
    <lineage>
        <taxon>Eukaryota</taxon>
        <taxon>Fungi</taxon>
        <taxon>Dikarya</taxon>
        <taxon>Basidiomycota</taxon>
        <taxon>Agaricomycotina</taxon>
        <taxon>Tremellomycetes</taxon>
        <taxon>Tremellales</taxon>
        <taxon>Cryptococcaceae</taxon>
        <taxon>Cryptococcus</taxon>
        <taxon>Cryptococcus neoformans species complex</taxon>
    </lineage>
</organism>
<dbReference type="InterPro" id="IPR029044">
    <property type="entry name" value="Nucleotide-diphossugar_trans"/>
</dbReference>
<dbReference type="PANTHER" id="PTHR11183">
    <property type="entry name" value="GLYCOGENIN SUBFAMILY MEMBER"/>
    <property type="match status" value="1"/>
</dbReference>
<dbReference type="EMBL" id="AMKT01000113">
    <property type="protein sequence ID" value="OXG10312.1"/>
    <property type="molecule type" value="Genomic_DNA"/>
</dbReference>
<dbReference type="GO" id="GO:0016757">
    <property type="term" value="F:glycosyltransferase activity"/>
    <property type="evidence" value="ECO:0007669"/>
    <property type="project" value="InterPro"/>
</dbReference>
<evidence type="ECO:0008006" key="5">
    <source>
        <dbReference type="Google" id="ProtNLM"/>
    </source>
</evidence>
<keyword evidence="2" id="KW-1133">Transmembrane helix</keyword>
<gene>
    <name evidence="3" type="ORF">C361_07009</name>
</gene>